<evidence type="ECO:0000256" key="3">
    <source>
        <dbReference type="ARBA" id="ARBA00022741"/>
    </source>
</evidence>
<dbReference type="SMART" id="SM00490">
    <property type="entry name" value="HELICc"/>
    <property type="match status" value="1"/>
</dbReference>
<evidence type="ECO:0000256" key="9">
    <source>
        <dbReference type="ARBA" id="ARBA00074363"/>
    </source>
</evidence>
<evidence type="ECO:0000256" key="10">
    <source>
        <dbReference type="PROSITE-ProRule" id="PRU00552"/>
    </source>
</evidence>
<keyword evidence="3 11" id="KW-0547">Nucleotide-binding</keyword>
<evidence type="ECO:0000256" key="11">
    <source>
        <dbReference type="RuleBase" id="RU000492"/>
    </source>
</evidence>
<dbReference type="Pfam" id="PF00271">
    <property type="entry name" value="Helicase_C"/>
    <property type="match status" value="1"/>
</dbReference>
<evidence type="ECO:0000256" key="6">
    <source>
        <dbReference type="ARBA" id="ARBA00022840"/>
    </source>
</evidence>
<dbReference type="OrthoDB" id="9785240at2"/>
<evidence type="ECO:0000259" key="15">
    <source>
        <dbReference type="PROSITE" id="PS51195"/>
    </source>
</evidence>
<evidence type="ECO:0000256" key="5">
    <source>
        <dbReference type="ARBA" id="ARBA00022806"/>
    </source>
</evidence>
<dbReference type="PROSITE" id="PS00039">
    <property type="entry name" value="DEAD_ATP_HELICASE"/>
    <property type="match status" value="1"/>
</dbReference>
<dbReference type="eggNOG" id="COG0513">
    <property type="taxonomic scope" value="Bacteria"/>
</dbReference>
<feature type="region of interest" description="Disordered" evidence="12">
    <location>
        <begin position="442"/>
        <end position="468"/>
    </location>
</feature>
<dbReference type="CDD" id="cd18787">
    <property type="entry name" value="SF2_C_DEAD"/>
    <property type="match status" value="1"/>
</dbReference>
<dbReference type="CDD" id="cd12252">
    <property type="entry name" value="RRM_DbpA"/>
    <property type="match status" value="1"/>
</dbReference>
<dbReference type="InterPro" id="IPR011545">
    <property type="entry name" value="DEAD/DEAH_box_helicase_dom"/>
</dbReference>
<feature type="short sequence motif" description="Q motif" evidence="10">
    <location>
        <begin position="1"/>
        <end position="29"/>
    </location>
</feature>
<proteinExistence type="inferred from homology"/>
<feature type="domain" description="Helicase C-terminal" evidence="14">
    <location>
        <begin position="224"/>
        <end position="377"/>
    </location>
</feature>
<dbReference type="PANTHER" id="PTHR47963">
    <property type="entry name" value="DEAD-BOX ATP-DEPENDENT RNA HELICASE 47, MITOCHONDRIAL"/>
    <property type="match status" value="1"/>
</dbReference>
<dbReference type="InterPro" id="IPR000629">
    <property type="entry name" value="RNA-helicase_DEAD-box_CS"/>
</dbReference>
<evidence type="ECO:0000259" key="14">
    <source>
        <dbReference type="PROSITE" id="PS51194"/>
    </source>
</evidence>
<dbReference type="GO" id="GO:0042255">
    <property type="term" value="P:ribosome assembly"/>
    <property type="evidence" value="ECO:0007669"/>
    <property type="project" value="UniProtKB-ARBA"/>
</dbReference>
<feature type="domain" description="Helicase ATP-binding" evidence="13">
    <location>
        <begin position="33"/>
        <end position="204"/>
    </location>
</feature>
<keyword evidence="6 11" id="KW-0067">ATP-binding</keyword>
<evidence type="ECO:0000256" key="2">
    <source>
        <dbReference type="ARBA" id="ARBA00022490"/>
    </source>
</evidence>
<keyword evidence="2" id="KW-0963">Cytoplasm</keyword>
<feature type="compositionally biased region" description="Basic and acidic residues" evidence="12">
    <location>
        <begin position="442"/>
        <end position="461"/>
    </location>
</feature>
<evidence type="ECO:0000256" key="4">
    <source>
        <dbReference type="ARBA" id="ARBA00022801"/>
    </source>
</evidence>
<evidence type="ECO:0000313" key="16">
    <source>
        <dbReference type="EMBL" id="ADQ78316.1"/>
    </source>
</evidence>
<dbReference type="STRING" id="694427.Palpr_0154"/>
<dbReference type="EC" id="3.6.4.13" evidence="1"/>
<dbReference type="Gene3D" id="3.30.70.330">
    <property type="match status" value="1"/>
</dbReference>
<organism evidence="16 17">
    <name type="scientific">Paludibacter propionicigenes (strain DSM 17365 / JCM 13257 / WB4)</name>
    <dbReference type="NCBI Taxonomy" id="694427"/>
    <lineage>
        <taxon>Bacteria</taxon>
        <taxon>Pseudomonadati</taxon>
        <taxon>Bacteroidota</taxon>
        <taxon>Bacteroidia</taxon>
        <taxon>Bacteroidales</taxon>
        <taxon>Paludibacteraceae</taxon>
        <taxon>Paludibacter</taxon>
    </lineage>
</organism>
<protein>
    <recommendedName>
        <fullName evidence="9">DEAD-box ATP-dependent RNA helicase RhpA</fullName>
        <ecNumber evidence="1">3.6.4.13</ecNumber>
    </recommendedName>
</protein>
<dbReference type="InterPro" id="IPR005580">
    <property type="entry name" value="DbpA/CsdA_RNA-bd_dom"/>
</dbReference>
<dbReference type="InterPro" id="IPR012677">
    <property type="entry name" value="Nucleotide-bd_a/b_plait_sf"/>
</dbReference>
<feature type="compositionally biased region" description="Gly residues" evidence="12">
    <location>
        <begin position="557"/>
        <end position="568"/>
    </location>
</feature>
<comment type="similarity">
    <text evidence="7 11">Belongs to the DEAD box helicase family.</text>
</comment>
<dbReference type="FunFam" id="3.40.50.300:FF:000108">
    <property type="entry name" value="ATP-dependent RNA helicase RhlE"/>
    <property type="match status" value="1"/>
</dbReference>
<dbReference type="InterPro" id="IPR014014">
    <property type="entry name" value="RNA_helicase_DEAD_Q_motif"/>
</dbReference>
<feature type="compositionally biased region" description="Low complexity" evidence="12">
    <location>
        <begin position="608"/>
        <end position="621"/>
    </location>
</feature>
<keyword evidence="5 11" id="KW-0347">Helicase</keyword>
<dbReference type="GO" id="GO:0009266">
    <property type="term" value="P:response to temperature stimulus"/>
    <property type="evidence" value="ECO:0007669"/>
    <property type="project" value="UniProtKB-ARBA"/>
</dbReference>
<sequence length="621" mass="70041">MTFRELNLKDDILSAIEELGYAQPMPVQEKTIPFMLEQTADLVALAQTGTGKTAAFGLPVLNMIDAGRKQVQALVLAPTRELCIQIANDLKGYSKNMRGMRIVPVYGGEDIRTQLRQLDTAPQIIVATPGRLIDLIERGKIELGAIDFLVLDEADEMLNMGFKEDIETILERTPETRRTMLFSATMPKEIANIAKRYMKNYEEITVGTKNAGSENVEHIYYVSQARQRYLVLKRIVDLNPDIYGIVFCRTRQETKEVADKLMHDGYNADALHGDLSQAQRDNVMQKFRIRNIQLLVATDVAARGLDVSDLTHVINYNLPDDVEVYTHRSGRTGRANKKGIAVSIIHSKERFKIKDIERMLRKTFIQEQIPNGLEVCKKQLFYMIDRMENVEVSEEQIETYMPQIMKQLEYLSKEELLKRFVSLEFNRFLSYYKNAEDLNLPERSERGERGERNGDRNDRGSKSGGKVRLKMNVGEREGIDPKRFLGIINDVTGDKSISIGSIEVTNKFTFFDVFSDQVEKVVMAFAGETDYIVAEAKGSKSFEGGGSRKPEYRARGSYGGSRSGGGYRGGDRESRPAATAGAGEKPWRNRDLGDRSSRPSGGSDRRSSSSYKGGSSSYKKR</sequence>
<dbReference type="Pfam" id="PF00270">
    <property type="entry name" value="DEAD"/>
    <property type="match status" value="1"/>
</dbReference>
<evidence type="ECO:0000313" key="17">
    <source>
        <dbReference type="Proteomes" id="UP000008718"/>
    </source>
</evidence>
<dbReference type="AlphaFoldDB" id="E4T0F7"/>
<reference key="1">
    <citation type="submission" date="2010-11" db="EMBL/GenBank/DDBJ databases">
        <title>The complete genome of Paludibacter propionicigenes DSM 17365.</title>
        <authorList>
            <consortium name="US DOE Joint Genome Institute (JGI-PGF)"/>
            <person name="Lucas S."/>
            <person name="Copeland A."/>
            <person name="Lapidus A."/>
            <person name="Bruce D."/>
            <person name="Goodwin L."/>
            <person name="Pitluck S."/>
            <person name="Kyrpides N."/>
            <person name="Mavromatis K."/>
            <person name="Ivanova N."/>
            <person name="Munk A.C."/>
            <person name="Brettin T."/>
            <person name="Detter J.C."/>
            <person name="Han C."/>
            <person name="Tapia R."/>
            <person name="Land M."/>
            <person name="Hauser L."/>
            <person name="Markowitz V."/>
            <person name="Cheng J.-F."/>
            <person name="Hugenholtz P."/>
            <person name="Woyke T."/>
            <person name="Wu D."/>
            <person name="Gronow S."/>
            <person name="Wellnitz S."/>
            <person name="Brambilla E."/>
            <person name="Klenk H.-P."/>
            <person name="Eisen J.A."/>
        </authorList>
    </citation>
    <scope>NUCLEOTIDE SEQUENCE</scope>
    <source>
        <strain>WB4</strain>
    </source>
</reference>
<dbReference type="RefSeq" id="WP_013443685.1">
    <property type="nucleotide sequence ID" value="NC_014734.1"/>
</dbReference>
<keyword evidence="4 11" id="KW-0378">Hydrolase</keyword>
<dbReference type="KEGG" id="ppn:Palpr_0154"/>
<evidence type="ECO:0000256" key="12">
    <source>
        <dbReference type="SAM" id="MobiDB-lite"/>
    </source>
</evidence>
<dbReference type="EMBL" id="CP002345">
    <property type="protein sequence ID" value="ADQ78316.1"/>
    <property type="molecule type" value="Genomic_DNA"/>
</dbReference>
<dbReference type="GO" id="GO:0005524">
    <property type="term" value="F:ATP binding"/>
    <property type="evidence" value="ECO:0007669"/>
    <property type="project" value="UniProtKB-KW"/>
</dbReference>
<dbReference type="GO" id="GO:0003724">
    <property type="term" value="F:RNA helicase activity"/>
    <property type="evidence" value="ECO:0007669"/>
    <property type="project" value="UniProtKB-EC"/>
</dbReference>
<comment type="catalytic activity">
    <reaction evidence="8">
        <text>ATP + H2O = ADP + phosphate + H(+)</text>
        <dbReference type="Rhea" id="RHEA:13065"/>
        <dbReference type="ChEBI" id="CHEBI:15377"/>
        <dbReference type="ChEBI" id="CHEBI:15378"/>
        <dbReference type="ChEBI" id="CHEBI:30616"/>
        <dbReference type="ChEBI" id="CHEBI:43474"/>
        <dbReference type="ChEBI" id="CHEBI:456216"/>
        <dbReference type="EC" id="3.6.4.13"/>
    </reaction>
</comment>
<keyword evidence="17" id="KW-1185">Reference proteome</keyword>
<evidence type="ECO:0000256" key="8">
    <source>
        <dbReference type="ARBA" id="ARBA00047984"/>
    </source>
</evidence>
<dbReference type="SUPFAM" id="SSF52540">
    <property type="entry name" value="P-loop containing nucleoside triphosphate hydrolases"/>
    <property type="match status" value="1"/>
</dbReference>
<dbReference type="Pfam" id="PF03880">
    <property type="entry name" value="DbpA"/>
    <property type="match status" value="1"/>
</dbReference>
<dbReference type="InterPro" id="IPR050547">
    <property type="entry name" value="DEAD_box_RNA_helicases"/>
</dbReference>
<dbReference type="CDD" id="cd00268">
    <property type="entry name" value="DEADc"/>
    <property type="match status" value="1"/>
</dbReference>
<dbReference type="GO" id="GO:0016787">
    <property type="term" value="F:hydrolase activity"/>
    <property type="evidence" value="ECO:0007669"/>
    <property type="project" value="UniProtKB-KW"/>
</dbReference>
<dbReference type="InterPro" id="IPR001650">
    <property type="entry name" value="Helicase_C-like"/>
</dbReference>
<evidence type="ECO:0000256" key="7">
    <source>
        <dbReference type="ARBA" id="ARBA00038437"/>
    </source>
</evidence>
<gene>
    <name evidence="16" type="ordered locus">Palpr_0154</name>
</gene>
<dbReference type="InterPro" id="IPR027417">
    <property type="entry name" value="P-loop_NTPase"/>
</dbReference>
<dbReference type="Proteomes" id="UP000008718">
    <property type="component" value="Chromosome"/>
</dbReference>
<reference evidence="16 17" key="2">
    <citation type="journal article" date="2011" name="Stand. Genomic Sci.">
        <title>Complete genome sequence of Paludibacter propionicigenes type strain (WB4).</title>
        <authorList>
            <person name="Gronow S."/>
            <person name="Munk C."/>
            <person name="Lapidus A."/>
            <person name="Nolan M."/>
            <person name="Lucas S."/>
            <person name="Hammon N."/>
            <person name="Deshpande S."/>
            <person name="Cheng J.F."/>
            <person name="Tapia R."/>
            <person name="Han C."/>
            <person name="Goodwin L."/>
            <person name="Pitluck S."/>
            <person name="Liolios K."/>
            <person name="Ivanova N."/>
            <person name="Mavromatis K."/>
            <person name="Mikhailova N."/>
            <person name="Pati A."/>
            <person name="Chen A."/>
            <person name="Palaniappan K."/>
            <person name="Land M."/>
            <person name="Hauser L."/>
            <person name="Chang Y.J."/>
            <person name="Jeffries C.D."/>
            <person name="Brambilla E."/>
            <person name="Rohde M."/>
            <person name="Goker M."/>
            <person name="Detter J.C."/>
            <person name="Woyke T."/>
            <person name="Bristow J."/>
            <person name="Eisen J.A."/>
            <person name="Markowitz V."/>
            <person name="Hugenholtz P."/>
            <person name="Kyrpides N.C."/>
            <person name="Klenk H.P."/>
        </authorList>
    </citation>
    <scope>NUCLEOTIDE SEQUENCE [LARGE SCALE GENOMIC DNA]</scope>
    <source>
        <strain evidence="17">DSM 17365 / JCM 13257 / WB4</strain>
    </source>
</reference>
<dbReference type="HOGENOM" id="CLU_003041_21_1_10"/>
<name>E4T0F7_PALPW</name>
<dbReference type="Gene3D" id="3.40.50.300">
    <property type="entry name" value="P-loop containing nucleotide triphosphate hydrolases"/>
    <property type="match status" value="2"/>
</dbReference>
<dbReference type="GO" id="GO:0003723">
    <property type="term" value="F:RNA binding"/>
    <property type="evidence" value="ECO:0007669"/>
    <property type="project" value="TreeGrafter"/>
</dbReference>
<dbReference type="InterPro" id="IPR044742">
    <property type="entry name" value="DEAD/DEAH_RhlB"/>
</dbReference>
<evidence type="ECO:0000256" key="1">
    <source>
        <dbReference type="ARBA" id="ARBA00012552"/>
    </source>
</evidence>
<dbReference type="PROSITE" id="PS51195">
    <property type="entry name" value="Q_MOTIF"/>
    <property type="match status" value="1"/>
</dbReference>
<evidence type="ECO:0000259" key="13">
    <source>
        <dbReference type="PROSITE" id="PS51192"/>
    </source>
</evidence>
<feature type="compositionally biased region" description="Basic and acidic residues" evidence="12">
    <location>
        <begin position="585"/>
        <end position="607"/>
    </location>
</feature>
<dbReference type="InterPro" id="IPR014001">
    <property type="entry name" value="Helicase_ATP-bd"/>
</dbReference>
<feature type="region of interest" description="Disordered" evidence="12">
    <location>
        <begin position="539"/>
        <end position="621"/>
    </location>
</feature>
<dbReference type="SMART" id="SM00487">
    <property type="entry name" value="DEXDc"/>
    <property type="match status" value="1"/>
</dbReference>
<dbReference type="PROSITE" id="PS51192">
    <property type="entry name" value="HELICASE_ATP_BIND_1"/>
    <property type="match status" value="1"/>
</dbReference>
<accession>E4T0F7</accession>
<dbReference type="PROSITE" id="PS51194">
    <property type="entry name" value="HELICASE_CTER"/>
    <property type="match status" value="1"/>
</dbReference>
<dbReference type="PANTHER" id="PTHR47963:SF8">
    <property type="entry name" value="ATP-DEPENDENT RNA HELICASE DEAD"/>
    <property type="match status" value="1"/>
</dbReference>
<feature type="domain" description="DEAD-box RNA helicase Q" evidence="15">
    <location>
        <begin position="1"/>
        <end position="29"/>
    </location>
</feature>